<sequence>MSKVALIVLADTETHADLGRSYNALVTAKECMEAGDDVRLIFDGAGTKWPGVFADPNHQAHQAYEAVTTVVAGTCQFCAKQFEAEESSRQADVPLLDEYEGHPSLRSLISKGYQVLTF</sequence>
<dbReference type="Gene3D" id="3.40.1260.10">
    <property type="entry name" value="DsrEFH-like"/>
    <property type="match status" value="1"/>
</dbReference>
<evidence type="ECO:0000313" key="1">
    <source>
        <dbReference type="EMBL" id="UQA91296.1"/>
    </source>
</evidence>
<dbReference type="InterPro" id="IPR027396">
    <property type="entry name" value="DsrEFH-like"/>
</dbReference>
<dbReference type="SUPFAM" id="SSF75169">
    <property type="entry name" value="DsrEFH-like"/>
    <property type="match status" value="1"/>
</dbReference>
<dbReference type="RefSeq" id="WP_248862125.1">
    <property type="nucleotide sequence ID" value="NZ_CP086322.1"/>
</dbReference>
<dbReference type="EMBL" id="CP086322">
    <property type="protein sequence ID" value="UQA91296.1"/>
    <property type="molecule type" value="Genomic_DNA"/>
</dbReference>
<gene>
    <name evidence="1" type="ORF">K9S39_04850</name>
</gene>
<protein>
    <recommendedName>
        <fullName evidence="3">DsrE/DsrF/DsrH-like protein</fullName>
    </recommendedName>
</protein>
<evidence type="ECO:0000313" key="2">
    <source>
        <dbReference type="Proteomes" id="UP000830115"/>
    </source>
</evidence>
<keyword evidence="2" id="KW-1185">Reference proteome</keyword>
<evidence type="ECO:0008006" key="3">
    <source>
        <dbReference type="Google" id="ProtNLM"/>
    </source>
</evidence>
<accession>A0ABY4M0L7</accession>
<name>A0ABY4M0L7_9ACTN</name>
<reference evidence="1" key="1">
    <citation type="submission" date="2021-10" db="EMBL/GenBank/DDBJ databases">
        <title>Streptomyces nigrumlapis sp.nov.,an antimicrobial producing actinobacterium isolated from Black Gobi rocks.</title>
        <authorList>
            <person name="Wen Y."/>
            <person name="Zhang W."/>
            <person name="Liu X.G."/>
        </authorList>
    </citation>
    <scope>NUCLEOTIDE SEQUENCE</scope>
    <source>
        <strain evidence="1">ST13-2-2</strain>
    </source>
</reference>
<dbReference type="Proteomes" id="UP000830115">
    <property type="component" value="Chromosome"/>
</dbReference>
<organism evidence="1 2">
    <name type="scientific">Streptomyces halobius</name>
    <dbReference type="NCBI Taxonomy" id="2879846"/>
    <lineage>
        <taxon>Bacteria</taxon>
        <taxon>Bacillati</taxon>
        <taxon>Actinomycetota</taxon>
        <taxon>Actinomycetes</taxon>
        <taxon>Kitasatosporales</taxon>
        <taxon>Streptomycetaceae</taxon>
        <taxon>Streptomyces</taxon>
    </lineage>
</organism>
<proteinExistence type="predicted"/>